<dbReference type="InterPro" id="IPR000198">
    <property type="entry name" value="RhoGAP_dom"/>
</dbReference>
<dbReference type="Bgee" id="ENSACLG00000019337">
    <property type="expression patterns" value="Expressed in testis"/>
</dbReference>
<feature type="transmembrane region" description="Helical" evidence="2">
    <location>
        <begin position="418"/>
        <end position="435"/>
    </location>
</feature>
<evidence type="ECO:0000313" key="5">
    <source>
        <dbReference type="Proteomes" id="UP000265100"/>
    </source>
</evidence>
<evidence type="ECO:0000256" key="1">
    <source>
        <dbReference type="SAM" id="MobiDB-lite"/>
    </source>
</evidence>
<dbReference type="SMART" id="SM00324">
    <property type="entry name" value="RhoGAP"/>
    <property type="match status" value="1"/>
</dbReference>
<feature type="domain" description="Rho-GAP" evidence="3">
    <location>
        <begin position="48"/>
        <end position="237"/>
    </location>
</feature>
<proteinExistence type="predicted"/>
<dbReference type="GeneTree" id="ENSGT00950000183033"/>
<keyword evidence="2" id="KW-1133">Transmembrane helix</keyword>
<dbReference type="Pfam" id="PF00620">
    <property type="entry name" value="RhoGAP"/>
    <property type="match status" value="1"/>
</dbReference>
<dbReference type="InterPro" id="IPR008936">
    <property type="entry name" value="Rho_GTPase_activation_prot"/>
</dbReference>
<feature type="region of interest" description="Disordered" evidence="1">
    <location>
        <begin position="339"/>
        <end position="367"/>
    </location>
</feature>
<reference evidence="4" key="3">
    <citation type="submission" date="2025-08" db="UniProtKB">
        <authorList>
            <consortium name="Ensembl"/>
        </authorList>
    </citation>
    <scope>IDENTIFICATION</scope>
</reference>
<dbReference type="AlphaFoldDB" id="A0A3P8QHB4"/>
<protein>
    <recommendedName>
        <fullName evidence="3">Rho-GAP domain-containing protein</fullName>
    </recommendedName>
</protein>
<dbReference type="STRING" id="8154.ENSACLP00000028482"/>
<reference evidence="5" key="2">
    <citation type="submission" date="2023-03" db="EMBL/GenBank/DDBJ databases">
        <authorList>
            <consortium name="Wellcome Sanger Institute Data Sharing"/>
        </authorList>
    </citation>
    <scope>NUCLEOTIDE SEQUENCE [LARGE SCALE GENOMIC DNA]</scope>
</reference>
<dbReference type="SUPFAM" id="SSF48350">
    <property type="entry name" value="GTPase activation domain, GAP"/>
    <property type="match status" value="1"/>
</dbReference>
<keyword evidence="2" id="KW-0812">Transmembrane</keyword>
<organism evidence="4 5">
    <name type="scientific">Astatotilapia calliptera</name>
    <name type="common">Eastern happy</name>
    <name type="synonym">Chromis callipterus</name>
    <dbReference type="NCBI Taxonomy" id="8154"/>
    <lineage>
        <taxon>Eukaryota</taxon>
        <taxon>Metazoa</taxon>
        <taxon>Chordata</taxon>
        <taxon>Craniata</taxon>
        <taxon>Vertebrata</taxon>
        <taxon>Euteleostomi</taxon>
        <taxon>Actinopterygii</taxon>
        <taxon>Neopterygii</taxon>
        <taxon>Teleostei</taxon>
        <taxon>Neoteleostei</taxon>
        <taxon>Acanthomorphata</taxon>
        <taxon>Ovalentaria</taxon>
        <taxon>Cichlomorphae</taxon>
        <taxon>Cichliformes</taxon>
        <taxon>Cichlidae</taxon>
        <taxon>African cichlids</taxon>
        <taxon>Pseudocrenilabrinae</taxon>
        <taxon>Haplochromini</taxon>
        <taxon>Astatotilapia</taxon>
    </lineage>
</organism>
<accession>A0A3P8QHB4</accession>
<reference evidence="4 5" key="1">
    <citation type="submission" date="2018-05" db="EMBL/GenBank/DDBJ databases">
        <authorList>
            <person name="Datahose"/>
        </authorList>
    </citation>
    <scope>NUCLEOTIDE SEQUENCE</scope>
</reference>
<reference evidence="4" key="4">
    <citation type="submission" date="2025-09" db="UniProtKB">
        <authorList>
            <consortium name="Ensembl"/>
        </authorList>
    </citation>
    <scope>IDENTIFICATION</scope>
</reference>
<keyword evidence="2" id="KW-0472">Membrane</keyword>
<dbReference type="OMA" id="HSAVNFM"/>
<dbReference type="PANTHER" id="PTHR15904">
    <property type="entry name" value="FAM13"/>
    <property type="match status" value="1"/>
</dbReference>
<evidence type="ECO:0000313" key="4">
    <source>
        <dbReference type="Ensembl" id="ENSACLP00000028482.2"/>
    </source>
</evidence>
<feature type="compositionally biased region" description="Pro residues" evidence="1">
    <location>
        <begin position="349"/>
        <end position="359"/>
    </location>
</feature>
<name>A0A3P8QHB4_ASTCA</name>
<dbReference type="PANTHER" id="PTHR15904:SF19">
    <property type="entry name" value="PROTEIN FAM13C"/>
    <property type="match status" value="1"/>
</dbReference>
<dbReference type="Gene3D" id="1.10.555.10">
    <property type="entry name" value="Rho GTPase activation protein"/>
    <property type="match status" value="1"/>
</dbReference>
<dbReference type="InterPro" id="IPR039102">
    <property type="entry name" value="FAM13"/>
</dbReference>
<keyword evidence="5" id="KW-1185">Reference proteome</keyword>
<dbReference type="PROSITE" id="PS50238">
    <property type="entry name" value="RHOGAP"/>
    <property type="match status" value="1"/>
</dbReference>
<evidence type="ECO:0000259" key="3">
    <source>
        <dbReference type="PROSITE" id="PS50238"/>
    </source>
</evidence>
<dbReference type="GO" id="GO:0007165">
    <property type="term" value="P:signal transduction"/>
    <property type="evidence" value="ECO:0007669"/>
    <property type="project" value="InterPro"/>
</dbReference>
<dbReference type="Proteomes" id="UP000265100">
    <property type="component" value="Chromosome 13"/>
</dbReference>
<dbReference type="Ensembl" id="ENSACLT00000029151.2">
    <property type="protein sequence ID" value="ENSACLP00000028482.2"/>
    <property type="gene ID" value="ENSACLG00000019337.2"/>
</dbReference>
<sequence length="436" mass="48120">MGASASLSLCSDVSSVRIVRPSAKISPEPFIPTLVTEPEEAPRCVFGVALETLREEGQMVCGIPLVLRDMVDYLDRNGIQHRGLFRLCGSVVRTRQLRQRWDSGERVDLDHEADVPTVASLLKLFLRELPVPLIPEPQRKQLVLFITGYTDEEEMNQSLREKLSQIPDDNFNILSYLICFLSRVATHSQSNHMPVENLATIFGPCMFHVAEGPRMLEEQSVCNALLLHLLRHAKALLPAPAVGSSIASTSPPPPVLSALSHFEVRPSSCYSDHSSVPRFGVENAVSSTSPANQTVRLQTHLKSTDTPVQSCENSFDVSTDIQKLIADQEVLEQKSESVEAGGVLSCPTDPGPGQHPPNRPSQSTQGELPEMECTTLGTLSQVEVSSIAKKEDMYEVDMVKDGKVLSSSLNDDCSAVCIVFFFFTFYHKFALFLLFY</sequence>
<evidence type="ECO:0000256" key="2">
    <source>
        <dbReference type="SAM" id="Phobius"/>
    </source>
</evidence>